<accession>A0ABT0C9D9</accession>
<dbReference type="InterPro" id="IPR016036">
    <property type="entry name" value="Malonyl_transacylase_ACP-bd"/>
</dbReference>
<dbReference type="EMBL" id="JAFIRA010000009">
    <property type="protein sequence ID" value="MCJ2542394.1"/>
    <property type="molecule type" value="Genomic_DNA"/>
</dbReference>
<dbReference type="Gene3D" id="3.30.70.250">
    <property type="entry name" value="Malonyl-CoA ACP transacylase, ACP-binding"/>
    <property type="match status" value="1"/>
</dbReference>
<sequence length="290" mass="31181">MTIAWIYPGQGSQAVGMGADLRDWEGAKQKLALACDLLGWDPLALLEEQIHQTRYTQPALFTVSALLTDYLYAQGQTPACTAGHSLGEYSALYAAGVFDFETGLRLVALRGQLMDAVGEGDPAGGMAAVIGFDRAKLEHLCDVIPDVAIANDNSPDQVVITGHVDSVKAVCEQLQAKRAVPLKVSGAFHSWLMQAAADEFAQTLEAIHFQTPRVPVYSNSTATASQDPQLLKQALLVQMTAPVRWRETVLQMAADGIQQVWEIGPGAVLTGLVKRTVPALQRQNLSTLSL</sequence>
<dbReference type="SUPFAM" id="SSF55048">
    <property type="entry name" value="Probable ACP-binding domain of malonyl-CoA ACP transacylase"/>
    <property type="match status" value="1"/>
</dbReference>
<dbReference type="Proteomes" id="UP000830835">
    <property type="component" value="Unassembled WGS sequence"/>
</dbReference>
<evidence type="ECO:0000256" key="4">
    <source>
        <dbReference type="PIRNR" id="PIRNR000446"/>
    </source>
</evidence>
<dbReference type="InterPro" id="IPR016035">
    <property type="entry name" value="Acyl_Trfase/lysoPLipase"/>
</dbReference>
<dbReference type="Pfam" id="PF00698">
    <property type="entry name" value="Acyl_transf_1"/>
    <property type="match status" value="1"/>
</dbReference>
<organism evidence="6 7">
    <name type="scientific">Thermostichus vulcanus str. 'Rupite'</name>
    <dbReference type="NCBI Taxonomy" id="2813851"/>
    <lineage>
        <taxon>Bacteria</taxon>
        <taxon>Bacillati</taxon>
        <taxon>Cyanobacteriota</taxon>
        <taxon>Cyanophyceae</taxon>
        <taxon>Thermostichales</taxon>
        <taxon>Thermostichaceae</taxon>
        <taxon>Thermostichus</taxon>
    </lineage>
</organism>
<gene>
    <name evidence="6" type="primary">fabD</name>
    <name evidence="6" type="ORF">JX360_05645</name>
</gene>
<evidence type="ECO:0000256" key="3">
    <source>
        <dbReference type="ARBA" id="ARBA00048462"/>
    </source>
</evidence>
<dbReference type="NCBIfam" id="TIGR00128">
    <property type="entry name" value="fabD"/>
    <property type="match status" value="1"/>
</dbReference>
<dbReference type="GO" id="GO:0004314">
    <property type="term" value="F:[acyl-carrier-protein] S-malonyltransferase activity"/>
    <property type="evidence" value="ECO:0007669"/>
    <property type="project" value="UniProtKB-EC"/>
</dbReference>
<comment type="caution">
    <text evidence="6">The sequence shown here is derived from an EMBL/GenBank/DDBJ whole genome shotgun (WGS) entry which is preliminary data.</text>
</comment>
<dbReference type="InterPro" id="IPR004410">
    <property type="entry name" value="Malonyl_CoA-ACP_transAc_FabD"/>
</dbReference>
<dbReference type="EC" id="2.3.1.39" evidence="4"/>
<dbReference type="RefSeq" id="WP_244349626.1">
    <property type="nucleotide sequence ID" value="NZ_JAFIRA010000009.1"/>
</dbReference>
<dbReference type="PANTHER" id="PTHR42681:SF1">
    <property type="entry name" value="MALONYL-COA-ACYL CARRIER PROTEIN TRANSACYLASE, MITOCHONDRIAL"/>
    <property type="match status" value="1"/>
</dbReference>
<keyword evidence="1 4" id="KW-0808">Transferase</keyword>
<dbReference type="SUPFAM" id="SSF52151">
    <property type="entry name" value="FabD/lysophospholipase-like"/>
    <property type="match status" value="1"/>
</dbReference>
<evidence type="ECO:0000256" key="2">
    <source>
        <dbReference type="ARBA" id="ARBA00023315"/>
    </source>
</evidence>
<proteinExistence type="inferred from homology"/>
<evidence type="ECO:0000313" key="6">
    <source>
        <dbReference type="EMBL" id="MCJ2542394.1"/>
    </source>
</evidence>
<protein>
    <recommendedName>
        <fullName evidence="4">Malonyl CoA-acyl carrier protein transacylase</fullName>
        <ecNumber evidence="4">2.3.1.39</ecNumber>
    </recommendedName>
</protein>
<name>A0ABT0C9D9_THEVL</name>
<feature type="domain" description="Malonyl-CoA:ACP transacylase (MAT)" evidence="5">
    <location>
        <begin position="6"/>
        <end position="290"/>
    </location>
</feature>
<dbReference type="InterPro" id="IPR050858">
    <property type="entry name" value="Mal-CoA-ACP_Trans/PKS_FabD"/>
</dbReference>
<dbReference type="InterPro" id="IPR014043">
    <property type="entry name" value="Acyl_transferase_dom"/>
</dbReference>
<evidence type="ECO:0000313" key="7">
    <source>
        <dbReference type="Proteomes" id="UP000830835"/>
    </source>
</evidence>
<dbReference type="InterPro" id="IPR024925">
    <property type="entry name" value="Malonyl_CoA-ACP_transAc"/>
</dbReference>
<reference evidence="6" key="1">
    <citation type="submission" date="2021-02" db="EMBL/GenBank/DDBJ databases">
        <title>The CRISPR/cas machinery reduction and long-range gene transfer in the hot spring cyanobacterium Synechococcus.</title>
        <authorList>
            <person name="Dvorak P."/>
            <person name="Jahodarova E."/>
            <person name="Hasler P."/>
            <person name="Poulickova A."/>
        </authorList>
    </citation>
    <scope>NUCLEOTIDE SEQUENCE</scope>
    <source>
        <strain evidence="6">Rupite</strain>
    </source>
</reference>
<comment type="catalytic activity">
    <reaction evidence="3 4">
        <text>holo-[ACP] + malonyl-CoA = malonyl-[ACP] + CoA</text>
        <dbReference type="Rhea" id="RHEA:41792"/>
        <dbReference type="Rhea" id="RHEA-COMP:9623"/>
        <dbReference type="Rhea" id="RHEA-COMP:9685"/>
        <dbReference type="ChEBI" id="CHEBI:57287"/>
        <dbReference type="ChEBI" id="CHEBI:57384"/>
        <dbReference type="ChEBI" id="CHEBI:64479"/>
        <dbReference type="ChEBI" id="CHEBI:78449"/>
        <dbReference type="EC" id="2.3.1.39"/>
    </reaction>
</comment>
<evidence type="ECO:0000256" key="1">
    <source>
        <dbReference type="ARBA" id="ARBA00022679"/>
    </source>
</evidence>
<evidence type="ECO:0000259" key="5">
    <source>
        <dbReference type="SMART" id="SM00827"/>
    </source>
</evidence>
<keyword evidence="7" id="KW-1185">Reference proteome</keyword>
<dbReference type="SMART" id="SM00827">
    <property type="entry name" value="PKS_AT"/>
    <property type="match status" value="1"/>
</dbReference>
<keyword evidence="2 4" id="KW-0012">Acyltransferase</keyword>
<dbReference type="Gene3D" id="3.40.366.10">
    <property type="entry name" value="Malonyl-Coenzyme A Acyl Carrier Protein, domain 2"/>
    <property type="match status" value="1"/>
</dbReference>
<comment type="similarity">
    <text evidence="4">Belongs to the fabD family.</text>
</comment>
<dbReference type="PANTHER" id="PTHR42681">
    <property type="entry name" value="MALONYL-COA-ACYL CARRIER PROTEIN TRANSACYLASE, MITOCHONDRIAL"/>
    <property type="match status" value="1"/>
</dbReference>
<dbReference type="InterPro" id="IPR001227">
    <property type="entry name" value="Ac_transferase_dom_sf"/>
</dbReference>
<dbReference type="PIRSF" id="PIRSF000446">
    <property type="entry name" value="Mct"/>
    <property type="match status" value="1"/>
</dbReference>